<dbReference type="Gene3D" id="3.10.200.10">
    <property type="entry name" value="Alpha carbonic anhydrase"/>
    <property type="match status" value="1"/>
</dbReference>
<feature type="domain" description="Alpha-carbonic anhydrase" evidence="7">
    <location>
        <begin position="1"/>
        <end position="210"/>
    </location>
</feature>
<dbReference type="AlphaFoldDB" id="A0A0R1KX37"/>
<evidence type="ECO:0000259" key="7">
    <source>
        <dbReference type="PROSITE" id="PS51144"/>
    </source>
</evidence>
<evidence type="ECO:0000256" key="6">
    <source>
        <dbReference type="ARBA" id="ARBA00048348"/>
    </source>
</evidence>
<dbReference type="Pfam" id="PF00194">
    <property type="entry name" value="Carb_anhydrase"/>
    <property type="match status" value="1"/>
</dbReference>
<dbReference type="RefSeq" id="WP_235803199.1">
    <property type="nucleotide sequence ID" value="NZ_AZEA01000013.1"/>
</dbReference>
<name>A0A0R1KX37_9LACO</name>
<dbReference type="EC" id="4.2.1.1" evidence="2"/>
<comment type="similarity">
    <text evidence="1">Belongs to the alpha-carbonic anhydrase family.</text>
</comment>
<evidence type="ECO:0000256" key="4">
    <source>
        <dbReference type="ARBA" id="ARBA00022833"/>
    </source>
</evidence>
<proteinExistence type="inferred from homology"/>
<dbReference type="InterPro" id="IPR023561">
    <property type="entry name" value="Carbonic_anhydrase_a-class"/>
</dbReference>
<comment type="catalytic activity">
    <reaction evidence="6">
        <text>hydrogencarbonate + H(+) = CO2 + H2O</text>
        <dbReference type="Rhea" id="RHEA:10748"/>
        <dbReference type="ChEBI" id="CHEBI:15377"/>
        <dbReference type="ChEBI" id="CHEBI:15378"/>
        <dbReference type="ChEBI" id="CHEBI:16526"/>
        <dbReference type="ChEBI" id="CHEBI:17544"/>
        <dbReference type="EC" id="4.2.1.1"/>
    </reaction>
</comment>
<dbReference type="GO" id="GO:0004089">
    <property type="term" value="F:carbonate dehydratase activity"/>
    <property type="evidence" value="ECO:0007669"/>
    <property type="project" value="UniProtKB-EC"/>
</dbReference>
<dbReference type="PANTHER" id="PTHR18952:SF265">
    <property type="entry name" value="CARBONIC ANHYDRASE"/>
    <property type="match status" value="1"/>
</dbReference>
<comment type="caution">
    <text evidence="8">The sequence shown here is derived from an EMBL/GenBank/DDBJ whole genome shotgun (WGS) entry which is preliminary data.</text>
</comment>
<dbReference type="SMART" id="SM01057">
    <property type="entry name" value="Carb_anhydrase"/>
    <property type="match status" value="1"/>
</dbReference>
<accession>A0A0R1KX37</accession>
<dbReference type="Proteomes" id="UP000051581">
    <property type="component" value="Unassembled WGS sequence"/>
</dbReference>
<evidence type="ECO:0000256" key="1">
    <source>
        <dbReference type="ARBA" id="ARBA00010718"/>
    </source>
</evidence>
<evidence type="ECO:0000256" key="2">
    <source>
        <dbReference type="ARBA" id="ARBA00012925"/>
    </source>
</evidence>
<evidence type="ECO:0000256" key="3">
    <source>
        <dbReference type="ARBA" id="ARBA00022723"/>
    </source>
</evidence>
<evidence type="ECO:0000313" key="8">
    <source>
        <dbReference type="EMBL" id="KRK87989.1"/>
    </source>
</evidence>
<dbReference type="InterPro" id="IPR041891">
    <property type="entry name" value="Alpha_CA_prokaryot-like"/>
</dbReference>
<dbReference type="PANTHER" id="PTHR18952">
    <property type="entry name" value="CARBONIC ANHYDRASE"/>
    <property type="match status" value="1"/>
</dbReference>
<sequence length="210" mass="24352">MMLNYNRQKNWTNNFGNQQSPIMINTHDLKPKKGNLAFKPKSHYVLIREVDELTTIKLTGRGKANIFGRPFDFKQVHFHSQSEHVIDGKPAAMEVHLVHENKIGQLAVVALMVNEGPANPEFQQIIDRFESGMIDWVDFDITNWVSSESKGFHYLGSLTTPPLQEGVEWIVINNTMLTVDGDQLNWFRSKFHKDYRALQPRNGRVIEWYK</sequence>
<dbReference type="EMBL" id="AZEA01000013">
    <property type="protein sequence ID" value="KRK87989.1"/>
    <property type="molecule type" value="Genomic_DNA"/>
</dbReference>
<evidence type="ECO:0000256" key="5">
    <source>
        <dbReference type="ARBA" id="ARBA00023239"/>
    </source>
</evidence>
<protein>
    <recommendedName>
        <fullName evidence="2">carbonic anhydrase</fullName>
        <ecNumber evidence="2">4.2.1.1</ecNumber>
    </recommendedName>
</protein>
<gene>
    <name evidence="8" type="ORF">FD17_GL000636</name>
</gene>
<dbReference type="SUPFAM" id="SSF51069">
    <property type="entry name" value="Carbonic anhydrase"/>
    <property type="match status" value="1"/>
</dbReference>
<dbReference type="InterPro" id="IPR036398">
    <property type="entry name" value="CA_dom_sf"/>
</dbReference>
<dbReference type="InterPro" id="IPR001148">
    <property type="entry name" value="CA_dom"/>
</dbReference>
<keyword evidence="4" id="KW-0862">Zinc</keyword>
<evidence type="ECO:0000313" key="9">
    <source>
        <dbReference type="Proteomes" id="UP000051581"/>
    </source>
</evidence>
<dbReference type="PATRIC" id="fig|1423808.3.peg.641"/>
<keyword evidence="5" id="KW-0456">Lyase</keyword>
<keyword evidence="3" id="KW-0479">Metal-binding</keyword>
<organism evidence="8 9">
    <name type="scientific">Lentilactobacillus sunkii DSM 19904</name>
    <dbReference type="NCBI Taxonomy" id="1423808"/>
    <lineage>
        <taxon>Bacteria</taxon>
        <taxon>Bacillati</taxon>
        <taxon>Bacillota</taxon>
        <taxon>Bacilli</taxon>
        <taxon>Lactobacillales</taxon>
        <taxon>Lactobacillaceae</taxon>
        <taxon>Lentilactobacillus</taxon>
    </lineage>
</organism>
<keyword evidence="9" id="KW-1185">Reference proteome</keyword>
<reference evidence="8 9" key="1">
    <citation type="journal article" date="2015" name="Genome Announc.">
        <title>Expanding the biotechnology potential of lactobacilli through comparative genomics of 213 strains and associated genera.</title>
        <authorList>
            <person name="Sun Z."/>
            <person name="Harris H.M."/>
            <person name="McCann A."/>
            <person name="Guo C."/>
            <person name="Argimon S."/>
            <person name="Zhang W."/>
            <person name="Yang X."/>
            <person name="Jeffery I.B."/>
            <person name="Cooney J.C."/>
            <person name="Kagawa T.F."/>
            <person name="Liu W."/>
            <person name="Song Y."/>
            <person name="Salvetti E."/>
            <person name="Wrobel A."/>
            <person name="Rasinkangas P."/>
            <person name="Parkhill J."/>
            <person name="Rea M.C."/>
            <person name="O'Sullivan O."/>
            <person name="Ritari J."/>
            <person name="Douillard F.P."/>
            <person name="Paul Ross R."/>
            <person name="Yang R."/>
            <person name="Briner A.E."/>
            <person name="Felis G.E."/>
            <person name="de Vos W.M."/>
            <person name="Barrangou R."/>
            <person name="Klaenhammer T.R."/>
            <person name="Caufield P.W."/>
            <person name="Cui Y."/>
            <person name="Zhang H."/>
            <person name="O'Toole P.W."/>
        </authorList>
    </citation>
    <scope>NUCLEOTIDE SEQUENCE [LARGE SCALE GENOMIC DNA]</scope>
    <source>
        <strain evidence="8 9">DSM 19904</strain>
    </source>
</reference>
<dbReference type="GO" id="GO:0008270">
    <property type="term" value="F:zinc ion binding"/>
    <property type="evidence" value="ECO:0007669"/>
    <property type="project" value="InterPro"/>
</dbReference>
<dbReference type="CDD" id="cd03124">
    <property type="entry name" value="alpha_CA_prokaryotic_like"/>
    <property type="match status" value="1"/>
</dbReference>
<dbReference type="PROSITE" id="PS51144">
    <property type="entry name" value="ALPHA_CA_2"/>
    <property type="match status" value="1"/>
</dbReference>